<accession>A0ABV9Q157</accession>
<dbReference type="CDD" id="cd00488">
    <property type="entry name" value="PCD_DCoH"/>
    <property type="match status" value="1"/>
</dbReference>
<sequence length="95" mass="11213">MKLTEDQIISNLPRIPDWQRLDEKWIQRKYKFGGFPEAIQFVNKVADLAEEANHHPFISIDYKVVTLRMSSWNAGGLTELDFQLAEQFDRAFNQR</sequence>
<evidence type="ECO:0000256" key="4">
    <source>
        <dbReference type="ARBA" id="ARBA00023239"/>
    </source>
</evidence>
<organism evidence="5 6">
    <name type="scientific">Effusibacillus consociatus</name>
    <dbReference type="NCBI Taxonomy" id="1117041"/>
    <lineage>
        <taxon>Bacteria</taxon>
        <taxon>Bacillati</taxon>
        <taxon>Bacillota</taxon>
        <taxon>Bacilli</taxon>
        <taxon>Bacillales</taxon>
        <taxon>Alicyclobacillaceae</taxon>
        <taxon>Effusibacillus</taxon>
    </lineage>
</organism>
<comment type="caution">
    <text evidence="5">The sequence shown here is derived from an EMBL/GenBank/DDBJ whole genome shotgun (WGS) entry which is preliminary data.</text>
</comment>
<dbReference type="InterPro" id="IPR001533">
    <property type="entry name" value="Pterin_deHydtase"/>
</dbReference>
<evidence type="ECO:0000313" key="5">
    <source>
        <dbReference type="EMBL" id="MFC4767062.1"/>
    </source>
</evidence>
<dbReference type="EC" id="4.2.1.96" evidence="3"/>
<evidence type="ECO:0000256" key="1">
    <source>
        <dbReference type="ARBA" id="ARBA00001554"/>
    </source>
</evidence>
<dbReference type="PANTHER" id="PTHR12599">
    <property type="entry name" value="PTERIN-4-ALPHA-CARBINOLAMINE DEHYDRATASE"/>
    <property type="match status" value="1"/>
</dbReference>
<keyword evidence="6" id="KW-1185">Reference proteome</keyword>
<protein>
    <recommendedName>
        <fullName evidence="3">4a-hydroxytetrahydrobiopterin dehydratase</fullName>
        <ecNumber evidence="3">4.2.1.96</ecNumber>
    </recommendedName>
</protein>
<dbReference type="GO" id="GO:0008124">
    <property type="term" value="F:4-alpha-hydroxytetrahydrobiopterin dehydratase activity"/>
    <property type="evidence" value="ECO:0007669"/>
    <property type="project" value="UniProtKB-EC"/>
</dbReference>
<keyword evidence="4 5" id="KW-0456">Lyase</keyword>
<proteinExistence type="inferred from homology"/>
<evidence type="ECO:0000256" key="3">
    <source>
        <dbReference type="ARBA" id="ARBA00013252"/>
    </source>
</evidence>
<dbReference type="Proteomes" id="UP001596002">
    <property type="component" value="Unassembled WGS sequence"/>
</dbReference>
<dbReference type="RefSeq" id="WP_380024947.1">
    <property type="nucleotide sequence ID" value="NZ_JBHSHC010000044.1"/>
</dbReference>
<comment type="catalytic activity">
    <reaction evidence="1">
        <text>(4aS,6R)-4a-hydroxy-L-erythro-5,6,7,8-tetrahydrobiopterin = (6R)-L-erythro-6,7-dihydrobiopterin + H2O</text>
        <dbReference type="Rhea" id="RHEA:11920"/>
        <dbReference type="ChEBI" id="CHEBI:15377"/>
        <dbReference type="ChEBI" id="CHEBI:15642"/>
        <dbReference type="ChEBI" id="CHEBI:43120"/>
        <dbReference type="EC" id="4.2.1.96"/>
    </reaction>
</comment>
<dbReference type="InterPro" id="IPR036428">
    <property type="entry name" value="PCD_sf"/>
</dbReference>
<dbReference type="Gene3D" id="3.30.1360.20">
    <property type="entry name" value="Transcriptional coactivator/pterin dehydratase"/>
    <property type="match status" value="1"/>
</dbReference>
<dbReference type="SUPFAM" id="SSF55248">
    <property type="entry name" value="PCD-like"/>
    <property type="match status" value="1"/>
</dbReference>
<evidence type="ECO:0000313" key="6">
    <source>
        <dbReference type="Proteomes" id="UP001596002"/>
    </source>
</evidence>
<comment type="similarity">
    <text evidence="2">Belongs to the pterin-4-alpha-carbinolamine dehydratase family.</text>
</comment>
<reference evidence="6" key="1">
    <citation type="journal article" date="2019" name="Int. J. Syst. Evol. Microbiol.">
        <title>The Global Catalogue of Microorganisms (GCM) 10K type strain sequencing project: providing services to taxonomists for standard genome sequencing and annotation.</title>
        <authorList>
            <consortium name="The Broad Institute Genomics Platform"/>
            <consortium name="The Broad Institute Genome Sequencing Center for Infectious Disease"/>
            <person name="Wu L."/>
            <person name="Ma J."/>
        </authorList>
    </citation>
    <scope>NUCLEOTIDE SEQUENCE [LARGE SCALE GENOMIC DNA]</scope>
    <source>
        <strain evidence="6">WYCCWR 12678</strain>
    </source>
</reference>
<dbReference type="EMBL" id="JBHSHC010000044">
    <property type="protein sequence ID" value="MFC4767062.1"/>
    <property type="molecule type" value="Genomic_DNA"/>
</dbReference>
<name>A0ABV9Q157_9BACL</name>
<dbReference type="NCBIfam" id="NF002017">
    <property type="entry name" value="PRK00823.1-2"/>
    <property type="match status" value="1"/>
</dbReference>
<dbReference type="Pfam" id="PF01329">
    <property type="entry name" value="Pterin_4a"/>
    <property type="match status" value="1"/>
</dbReference>
<evidence type="ECO:0000256" key="2">
    <source>
        <dbReference type="ARBA" id="ARBA00006472"/>
    </source>
</evidence>
<gene>
    <name evidence="5" type="ORF">ACFO8Q_06735</name>
</gene>
<dbReference type="PANTHER" id="PTHR12599:SF0">
    <property type="entry name" value="PTERIN-4-ALPHA-CARBINOLAMINE DEHYDRATASE"/>
    <property type="match status" value="1"/>
</dbReference>